<feature type="signal peptide" evidence="2">
    <location>
        <begin position="1"/>
        <end position="20"/>
    </location>
</feature>
<dbReference type="InterPro" id="IPR003609">
    <property type="entry name" value="Pan_app"/>
</dbReference>
<evidence type="ECO:0000313" key="4">
    <source>
        <dbReference type="EMBL" id="KAK7408423.1"/>
    </source>
</evidence>
<proteinExistence type="predicted"/>
<dbReference type="Gene3D" id="2.60.120.260">
    <property type="entry name" value="Galactose-binding domain-like"/>
    <property type="match status" value="1"/>
</dbReference>
<sequence>MRSVVAFVALALTALNLTAASPCKASGSITDSSTVSETATSSDDLTTTTPSDTSSTPSSTPGLVRNAITNGNFANAGSGSDVPGFPASGTVIVAAGDGYTGDGSSDTNCVKVSAGVATGNAERRDLQLSSFSQEVQSLEVGTSYTVRFAYAVVSVSGAGACSLEASLGGDVFKTLSITMGSSLEWKTTVNQVDATAVAEDLMFAVVCEAGGSTVLYIDSIFMSNKVTPATIDDAVLDYGSLSLTSSVVATLSTASTQSTTSAPSTTSPPTTTNSRPATRTLSTGTLTPSATCPGGVVPTPLATCVPRDPVPQAPTTCSAFGVKGYTWWGRARFASPNQNSIEDCAKLCYQQAINCKAFAWYANFNGSPLCALGYDSLAEDGITLGATGSVMWNDLDCYKCDECPTA</sequence>
<evidence type="ECO:0000313" key="5">
    <source>
        <dbReference type="Proteomes" id="UP001498476"/>
    </source>
</evidence>
<dbReference type="PROSITE" id="PS50948">
    <property type="entry name" value="PAN"/>
    <property type="match status" value="1"/>
</dbReference>
<evidence type="ECO:0000256" key="2">
    <source>
        <dbReference type="SAM" id="SignalP"/>
    </source>
</evidence>
<feature type="region of interest" description="Disordered" evidence="1">
    <location>
        <begin position="254"/>
        <end position="292"/>
    </location>
</feature>
<dbReference type="EMBL" id="JAZAVJ010000187">
    <property type="protein sequence ID" value="KAK7408423.1"/>
    <property type="molecule type" value="Genomic_DNA"/>
</dbReference>
<keyword evidence="5" id="KW-1185">Reference proteome</keyword>
<evidence type="ECO:0000256" key="1">
    <source>
        <dbReference type="SAM" id="MobiDB-lite"/>
    </source>
</evidence>
<organism evidence="4 5">
    <name type="scientific">Neonectria punicea</name>
    <dbReference type="NCBI Taxonomy" id="979145"/>
    <lineage>
        <taxon>Eukaryota</taxon>
        <taxon>Fungi</taxon>
        <taxon>Dikarya</taxon>
        <taxon>Ascomycota</taxon>
        <taxon>Pezizomycotina</taxon>
        <taxon>Sordariomycetes</taxon>
        <taxon>Hypocreomycetidae</taxon>
        <taxon>Hypocreales</taxon>
        <taxon>Nectriaceae</taxon>
        <taxon>Neonectria</taxon>
    </lineage>
</organism>
<gene>
    <name evidence="4" type="ORF">QQX98_009408</name>
</gene>
<evidence type="ECO:0000259" key="3">
    <source>
        <dbReference type="PROSITE" id="PS50948"/>
    </source>
</evidence>
<feature type="chain" id="PRO_5047010648" description="Apple domain-containing protein" evidence="2">
    <location>
        <begin position="21"/>
        <end position="406"/>
    </location>
</feature>
<accession>A0ABR1GSD2</accession>
<protein>
    <recommendedName>
        <fullName evidence="3">Apple domain-containing protein</fullName>
    </recommendedName>
</protein>
<reference evidence="4 5" key="1">
    <citation type="journal article" date="2025" name="Microbiol. Resour. Announc.">
        <title>Draft genome sequences for Neonectria magnoliae and Neonectria punicea, canker pathogens of Liriodendron tulipifera and Acer saccharum in West Virginia.</title>
        <authorList>
            <person name="Petronek H.M."/>
            <person name="Kasson M.T."/>
            <person name="Metheny A.M."/>
            <person name="Stauder C.M."/>
            <person name="Lovett B."/>
            <person name="Lynch S.C."/>
            <person name="Garnas J.R."/>
            <person name="Kasson L.R."/>
            <person name="Stajich J.E."/>
        </authorList>
    </citation>
    <scope>NUCLEOTIDE SEQUENCE [LARGE SCALE GENOMIC DNA]</scope>
    <source>
        <strain evidence="4 5">NRRL 64653</strain>
    </source>
</reference>
<feature type="compositionally biased region" description="Low complexity" evidence="1">
    <location>
        <begin position="254"/>
        <end position="281"/>
    </location>
</feature>
<feature type="domain" description="Apple" evidence="3">
    <location>
        <begin position="317"/>
        <end position="397"/>
    </location>
</feature>
<feature type="compositionally biased region" description="Polar residues" evidence="1">
    <location>
        <begin position="27"/>
        <end position="39"/>
    </location>
</feature>
<name>A0ABR1GSD2_9HYPO</name>
<feature type="compositionally biased region" description="Low complexity" evidence="1">
    <location>
        <begin position="40"/>
        <end position="61"/>
    </location>
</feature>
<comment type="caution">
    <text evidence="4">The sequence shown here is derived from an EMBL/GenBank/DDBJ whole genome shotgun (WGS) entry which is preliminary data.</text>
</comment>
<feature type="region of interest" description="Disordered" evidence="1">
    <location>
        <begin position="23"/>
        <end position="67"/>
    </location>
</feature>
<keyword evidence="2" id="KW-0732">Signal</keyword>
<dbReference type="Proteomes" id="UP001498476">
    <property type="component" value="Unassembled WGS sequence"/>
</dbReference>